<dbReference type="CDD" id="cd02440">
    <property type="entry name" value="AdoMet_MTases"/>
    <property type="match status" value="1"/>
</dbReference>
<gene>
    <name evidence="6" type="ORF">LZC94_28705</name>
</gene>
<dbReference type="Gene3D" id="3.40.50.150">
    <property type="entry name" value="Vaccinia Virus protein VP39"/>
    <property type="match status" value="1"/>
</dbReference>
<evidence type="ECO:0000256" key="5">
    <source>
        <dbReference type="ARBA" id="ARBA00023098"/>
    </source>
</evidence>
<protein>
    <submittedName>
        <fullName evidence="6">Cyclopropane-fatty-acyl-phospholipid synthase family protein</fullName>
    </submittedName>
</protein>
<dbReference type="RefSeq" id="WP_394821446.1">
    <property type="nucleotide sequence ID" value="NZ_CP089984.1"/>
</dbReference>
<keyword evidence="4" id="KW-0949">S-adenosyl-L-methionine</keyword>
<evidence type="ECO:0000256" key="1">
    <source>
        <dbReference type="ARBA" id="ARBA00010815"/>
    </source>
</evidence>
<dbReference type="PANTHER" id="PTHR43667">
    <property type="entry name" value="CYCLOPROPANE-FATTY-ACYL-PHOSPHOLIPID SYNTHASE"/>
    <property type="match status" value="1"/>
</dbReference>
<organism evidence="6 7">
    <name type="scientific">Pendulispora albinea</name>
    <dbReference type="NCBI Taxonomy" id="2741071"/>
    <lineage>
        <taxon>Bacteria</taxon>
        <taxon>Pseudomonadati</taxon>
        <taxon>Myxococcota</taxon>
        <taxon>Myxococcia</taxon>
        <taxon>Myxococcales</taxon>
        <taxon>Sorangiineae</taxon>
        <taxon>Pendulisporaceae</taxon>
        <taxon>Pendulispora</taxon>
    </lineage>
</organism>
<keyword evidence="2" id="KW-0489">Methyltransferase</keyword>
<evidence type="ECO:0000313" key="6">
    <source>
        <dbReference type="EMBL" id="WXB11828.1"/>
    </source>
</evidence>
<dbReference type="InterPro" id="IPR050723">
    <property type="entry name" value="CFA/CMAS"/>
</dbReference>
<evidence type="ECO:0000256" key="4">
    <source>
        <dbReference type="ARBA" id="ARBA00022691"/>
    </source>
</evidence>
<name>A0ABZ2LLM7_9BACT</name>
<evidence type="ECO:0000256" key="3">
    <source>
        <dbReference type="ARBA" id="ARBA00022679"/>
    </source>
</evidence>
<dbReference type="PANTHER" id="PTHR43667:SF1">
    <property type="entry name" value="CYCLOPROPANE-FATTY-ACYL-PHOSPHOLIPID SYNTHASE"/>
    <property type="match status" value="1"/>
</dbReference>
<keyword evidence="5" id="KW-0443">Lipid metabolism</keyword>
<dbReference type="SUPFAM" id="SSF53335">
    <property type="entry name" value="S-adenosyl-L-methionine-dependent methyltransferases"/>
    <property type="match status" value="1"/>
</dbReference>
<evidence type="ECO:0000256" key="2">
    <source>
        <dbReference type="ARBA" id="ARBA00022603"/>
    </source>
</evidence>
<dbReference type="PIRSF" id="PIRSF003085">
    <property type="entry name" value="CMAS"/>
    <property type="match status" value="1"/>
</dbReference>
<accession>A0ABZ2LLM7</accession>
<evidence type="ECO:0000313" key="7">
    <source>
        <dbReference type="Proteomes" id="UP001370348"/>
    </source>
</evidence>
<keyword evidence="3" id="KW-0808">Transferase</keyword>
<reference evidence="6 7" key="1">
    <citation type="submission" date="2021-12" db="EMBL/GenBank/DDBJ databases">
        <title>Discovery of the Pendulisporaceae a myxobacterial family with distinct sporulation behavior and unique specialized metabolism.</title>
        <authorList>
            <person name="Garcia R."/>
            <person name="Popoff A."/>
            <person name="Bader C.D."/>
            <person name="Loehr J."/>
            <person name="Walesch S."/>
            <person name="Walt C."/>
            <person name="Boldt J."/>
            <person name="Bunk B."/>
            <person name="Haeckl F.J.F.P.J."/>
            <person name="Gunesch A.P."/>
            <person name="Birkelbach J."/>
            <person name="Nuebel U."/>
            <person name="Pietschmann T."/>
            <person name="Bach T."/>
            <person name="Mueller R."/>
        </authorList>
    </citation>
    <scope>NUCLEOTIDE SEQUENCE [LARGE SCALE GENOMIC DNA]</scope>
    <source>
        <strain evidence="6 7">MSr11954</strain>
    </source>
</reference>
<sequence>MTQPDLQANAAATTGASQAAIAHHYDVGNAFYELWLDETMTYSAALWHGDESLREAQRNKLDWHLDRVDVESCRRLLDIGCGWGSLLRRAKERAPGLTATGLTLSSAQLGHIAQSPMPHVNVRLEGWQTHAPDLGYDAIVSIGAFEHFARLDQSAVEKRAGYRAFFQSCHRALVPGGRMSIQSITYERSDRSQFGRFFSEEIFPESDLPHLPELLNAAEGYFELVELRNDRAHYARTLRAWLSNLRNKRAEVEDIVHRDGFQRYERYLATMVVAFHIGALNLARVAFRRVDSDAASVMQ</sequence>
<dbReference type="Proteomes" id="UP001370348">
    <property type="component" value="Chromosome"/>
</dbReference>
<dbReference type="Pfam" id="PF02353">
    <property type="entry name" value="CMAS"/>
    <property type="match status" value="1"/>
</dbReference>
<proteinExistence type="inferred from homology"/>
<keyword evidence="7" id="KW-1185">Reference proteome</keyword>
<dbReference type="InterPro" id="IPR029063">
    <property type="entry name" value="SAM-dependent_MTases_sf"/>
</dbReference>
<dbReference type="InterPro" id="IPR003333">
    <property type="entry name" value="CMAS"/>
</dbReference>
<comment type="similarity">
    <text evidence="1">Belongs to the CFA/CMAS family.</text>
</comment>
<dbReference type="EMBL" id="CP089984">
    <property type="protein sequence ID" value="WXB11828.1"/>
    <property type="molecule type" value="Genomic_DNA"/>
</dbReference>